<dbReference type="AlphaFoldDB" id="A0A9E8LZ26"/>
<evidence type="ECO:0000256" key="4">
    <source>
        <dbReference type="ARBA" id="ARBA00022695"/>
    </source>
</evidence>
<sequence length="198" mass="23311">MSLEQLSLEQLQELSLIEIAYEILSQKKQPLPFSQLVDEIVAIKNISKEEMNEKIAQFYTDLNFDGRFMNVGANTWGIKAWYPMDKIEDEIVPNVRPKKKKAKPVDDLDDIDEMDEESLDFDDEFEELDEDEFLDEDEEKDLDEEDDDFEDDELIDDDFEDDKLIDDEDLLIDEDFVDDGESDELDDEFEDDPKGKRE</sequence>
<proteinExistence type="inferred from homology"/>
<reference evidence="9" key="1">
    <citation type="submission" date="2022-09" db="EMBL/GenBank/DDBJ databases">
        <title>Complete Genomes of Fervidibacillus albus and Fervidibacillus halotolerans isolated from tidal flat sediments.</title>
        <authorList>
            <person name="Kwon K.K."/>
            <person name="Yang S.-H."/>
            <person name="Park M.J."/>
            <person name="Oh H.-M."/>
        </authorList>
    </citation>
    <scope>NUCLEOTIDE SEQUENCE</scope>
    <source>
        <strain evidence="9">MEBiC13594</strain>
    </source>
</reference>
<dbReference type="InterPro" id="IPR007759">
    <property type="entry name" value="Asxl_HARE-HTH"/>
</dbReference>
<comment type="function">
    <text evidence="6">Participates in both the initiation and recycling phases of transcription. In the presence of the delta subunit, RNAP displays an increased specificity of transcription, a decreased affinity for nucleic acids, and an increased efficiency of RNA synthesis because of enhanced recycling.</text>
</comment>
<dbReference type="PROSITE" id="PS51913">
    <property type="entry name" value="HTH_HARE"/>
    <property type="match status" value="1"/>
</dbReference>
<feature type="domain" description="HTH HARE-type" evidence="8">
    <location>
        <begin position="14"/>
        <end position="81"/>
    </location>
</feature>
<dbReference type="HAMAP" id="MF_00357">
    <property type="entry name" value="RNApol_bact_RpoE"/>
    <property type="match status" value="1"/>
</dbReference>
<dbReference type="KEGG" id="fhl:OE105_11600"/>
<accession>A0A9E8LZ26</accession>
<evidence type="ECO:0000256" key="1">
    <source>
        <dbReference type="ARBA" id="ARBA00009828"/>
    </source>
</evidence>
<comment type="subunit">
    <text evidence="6">RNAP is composed of a core of 2 alpha, a beta and a beta' subunits. The core is associated with a delta subunit and one of several sigma factors.</text>
</comment>
<protein>
    <recommendedName>
        <fullName evidence="6">Probable DNA-directed RNA polymerase subunit delta</fullName>
    </recommendedName>
    <alternativeName>
        <fullName evidence="6">RNAP delta factor</fullName>
    </alternativeName>
</protein>
<keyword evidence="10" id="KW-1185">Reference proteome</keyword>
<evidence type="ECO:0000256" key="3">
    <source>
        <dbReference type="ARBA" id="ARBA00022679"/>
    </source>
</evidence>
<gene>
    <name evidence="6 9" type="primary">rpoE</name>
    <name evidence="9" type="ORF">OE105_11600</name>
</gene>
<dbReference type="InterPro" id="IPR038087">
    <property type="entry name" value="RNAP_delta_N_dom_sf"/>
</dbReference>
<evidence type="ECO:0000256" key="7">
    <source>
        <dbReference type="SAM" id="MobiDB-lite"/>
    </source>
</evidence>
<organism evidence="9 10">
    <name type="scientific">Fervidibacillus halotolerans</name>
    <dbReference type="NCBI Taxonomy" id="2980027"/>
    <lineage>
        <taxon>Bacteria</taxon>
        <taxon>Bacillati</taxon>
        <taxon>Bacillota</taxon>
        <taxon>Bacilli</taxon>
        <taxon>Bacillales</taxon>
        <taxon>Bacillaceae</taxon>
        <taxon>Fervidibacillus</taxon>
    </lineage>
</organism>
<evidence type="ECO:0000256" key="5">
    <source>
        <dbReference type="ARBA" id="ARBA00023163"/>
    </source>
</evidence>
<feature type="region of interest" description="Disordered" evidence="7">
    <location>
        <begin position="118"/>
        <end position="198"/>
    </location>
</feature>
<keyword evidence="2 6" id="KW-0240">DNA-directed RNA polymerase</keyword>
<evidence type="ECO:0000256" key="2">
    <source>
        <dbReference type="ARBA" id="ARBA00022478"/>
    </source>
</evidence>
<dbReference type="NCBIfam" id="TIGR04567">
    <property type="entry name" value="RNAP_delt_lowGC"/>
    <property type="match status" value="1"/>
</dbReference>
<dbReference type="GO" id="GO:0006351">
    <property type="term" value="P:DNA-templated transcription"/>
    <property type="evidence" value="ECO:0007669"/>
    <property type="project" value="InterPro"/>
</dbReference>
<dbReference type="Proteomes" id="UP001164726">
    <property type="component" value="Chromosome"/>
</dbReference>
<comment type="similarity">
    <text evidence="1 6">Belongs to the RpoE family.</text>
</comment>
<evidence type="ECO:0000259" key="8">
    <source>
        <dbReference type="PROSITE" id="PS51913"/>
    </source>
</evidence>
<name>A0A9E8LZ26_9BACI</name>
<dbReference type="GO" id="GO:0006355">
    <property type="term" value="P:regulation of DNA-templated transcription"/>
    <property type="evidence" value="ECO:0007669"/>
    <property type="project" value="UniProtKB-UniRule"/>
</dbReference>
<dbReference type="RefSeq" id="WP_275420336.1">
    <property type="nucleotide sequence ID" value="NZ_CP106877.1"/>
</dbReference>
<evidence type="ECO:0000256" key="6">
    <source>
        <dbReference type="HAMAP-Rule" id="MF_00357"/>
    </source>
</evidence>
<dbReference type="GO" id="GO:0003899">
    <property type="term" value="F:DNA-directed RNA polymerase activity"/>
    <property type="evidence" value="ECO:0007669"/>
    <property type="project" value="UniProtKB-UniRule"/>
</dbReference>
<keyword evidence="4 6" id="KW-0548">Nucleotidyltransferase</keyword>
<dbReference type="EMBL" id="CP106877">
    <property type="protein sequence ID" value="WAA12201.1"/>
    <property type="molecule type" value="Genomic_DNA"/>
</dbReference>
<keyword evidence="5 6" id="KW-0804">Transcription</keyword>
<feature type="compositionally biased region" description="Acidic residues" evidence="7">
    <location>
        <begin position="118"/>
        <end position="191"/>
    </location>
</feature>
<dbReference type="InterPro" id="IPR029757">
    <property type="entry name" value="RpoE"/>
</dbReference>
<dbReference type="Pfam" id="PF05066">
    <property type="entry name" value="HARE-HTH"/>
    <property type="match status" value="1"/>
</dbReference>
<dbReference type="Gene3D" id="1.10.10.1250">
    <property type="entry name" value="RNA polymerase, subunit delta, N-terminal domain"/>
    <property type="match status" value="1"/>
</dbReference>
<evidence type="ECO:0000313" key="9">
    <source>
        <dbReference type="EMBL" id="WAA12201.1"/>
    </source>
</evidence>
<evidence type="ECO:0000313" key="10">
    <source>
        <dbReference type="Proteomes" id="UP001164726"/>
    </source>
</evidence>
<dbReference type="GO" id="GO:0000428">
    <property type="term" value="C:DNA-directed RNA polymerase complex"/>
    <property type="evidence" value="ECO:0007669"/>
    <property type="project" value="UniProtKB-KW"/>
</dbReference>
<keyword evidence="3 6" id="KW-0808">Transferase</keyword>